<feature type="region of interest" description="Disordered" evidence="1">
    <location>
        <begin position="1"/>
        <end position="26"/>
    </location>
</feature>
<dbReference type="AlphaFoldDB" id="A0AAN9DHE7"/>
<dbReference type="PANTHER" id="PTHR21038">
    <property type="entry name" value="40-2-3 PROTEIN-RELATED"/>
    <property type="match status" value="1"/>
</dbReference>
<dbReference type="GO" id="GO:0006406">
    <property type="term" value="P:mRNA export from nucleus"/>
    <property type="evidence" value="ECO:0007669"/>
    <property type="project" value="InterPro"/>
</dbReference>
<dbReference type="InterPro" id="IPR009782">
    <property type="entry name" value="FYTTD1"/>
</dbReference>
<dbReference type="Proteomes" id="UP001364617">
    <property type="component" value="Unassembled WGS sequence"/>
</dbReference>
<dbReference type="PANTHER" id="PTHR21038:SF3">
    <property type="entry name" value="UAP56-INTERACTING FACTOR"/>
    <property type="match status" value="1"/>
</dbReference>
<accession>A0AAN9DHE7</accession>
<feature type="region of interest" description="Disordered" evidence="1">
    <location>
        <begin position="261"/>
        <end position="313"/>
    </location>
</feature>
<feature type="region of interest" description="Disordered" evidence="1">
    <location>
        <begin position="365"/>
        <end position="406"/>
    </location>
</feature>
<feature type="compositionally biased region" description="Gly residues" evidence="1">
    <location>
        <begin position="365"/>
        <end position="391"/>
    </location>
</feature>
<name>A0AAN9DHE7_9TELE</name>
<evidence type="ECO:0008006" key="4">
    <source>
        <dbReference type="Google" id="ProtNLM"/>
    </source>
</evidence>
<keyword evidence="3" id="KW-1185">Reference proteome</keyword>
<reference evidence="2 3" key="1">
    <citation type="submission" date="2024-02" db="EMBL/GenBank/DDBJ databases">
        <title>Chromosome-level genome assembly of the Eurasian Minnow (Phoxinus phoxinus).</title>
        <authorList>
            <person name="Oriowo T.O."/>
            <person name="Martin S."/>
            <person name="Stange M."/>
            <person name="Chrysostomakis Y."/>
            <person name="Brown T."/>
            <person name="Winkler S."/>
            <person name="Kukowka S."/>
            <person name="Myers E.W."/>
            <person name="Bohne A."/>
        </authorList>
    </citation>
    <scope>NUCLEOTIDE SEQUENCE [LARGE SCALE GENOMIC DNA]</scope>
    <source>
        <strain evidence="2">ZFMK-TIS-60720</strain>
        <tissue evidence="2">Whole Organism</tissue>
    </source>
</reference>
<dbReference type="EMBL" id="JAYKXH010000003">
    <property type="protein sequence ID" value="KAK7173327.1"/>
    <property type="molecule type" value="Genomic_DNA"/>
</dbReference>
<feature type="compositionally biased region" description="Low complexity" evidence="1">
    <location>
        <begin position="96"/>
        <end position="127"/>
    </location>
</feature>
<sequence>MGENEVQMENTEQIQESHASSSDKIDLSLDDIIRLNKKEQKANRAKSKRASNRNNVLKKLNQVPQQQQRGLRRGEQQYQGPGGLRGLRRQRGSGRGMVSRGGSLNRAAAATTTDGQFDQTTFTSRGTFRGRGRGRGRGGGLSRGAMSARGQRGGRPIVLDRGFSATKMAEKLQKYQKIRSQRTAPSSSTLTVSLPNAKSAPVAVKTPIQARRGGVVLRGRPSRGAGTSLPKGIPLQFNYKATTNQTAVSLNDRFTDLSFSGQGWGRGGGRGRGAVGGGGGRGNTVRGGRGRGRGNIAEGGRGRGRGNIIGAGRGRGRGNFVGGGRGRGRGNIIGAERGRGRGNFVGGGRGRGRGNIIGAERGRGRGNFVGGGRGRGRGGVGVTRGGRGLTRGRGESRGAGRTVILQ</sequence>
<protein>
    <recommendedName>
        <fullName evidence="4">Forty-two-three domain-containing protein 1</fullName>
    </recommendedName>
</protein>
<dbReference type="GO" id="GO:0003729">
    <property type="term" value="F:mRNA binding"/>
    <property type="evidence" value="ECO:0007669"/>
    <property type="project" value="InterPro"/>
</dbReference>
<feature type="compositionally biased region" description="Gly residues" evidence="1">
    <location>
        <begin position="262"/>
        <end position="287"/>
    </location>
</feature>
<proteinExistence type="predicted"/>
<gene>
    <name evidence="2" type="ORF">R3I93_003219</name>
</gene>
<dbReference type="GO" id="GO:0016607">
    <property type="term" value="C:nuclear speck"/>
    <property type="evidence" value="ECO:0007669"/>
    <property type="project" value="TreeGrafter"/>
</dbReference>
<dbReference type="Pfam" id="PF07078">
    <property type="entry name" value="FYTT"/>
    <property type="match status" value="2"/>
</dbReference>
<feature type="compositionally biased region" description="Polar residues" evidence="1">
    <location>
        <begin position="7"/>
        <end position="19"/>
    </location>
</feature>
<evidence type="ECO:0000313" key="2">
    <source>
        <dbReference type="EMBL" id="KAK7173327.1"/>
    </source>
</evidence>
<evidence type="ECO:0000313" key="3">
    <source>
        <dbReference type="Proteomes" id="UP001364617"/>
    </source>
</evidence>
<evidence type="ECO:0000256" key="1">
    <source>
        <dbReference type="SAM" id="MobiDB-lite"/>
    </source>
</evidence>
<comment type="caution">
    <text evidence="2">The sequence shown here is derived from an EMBL/GenBank/DDBJ whole genome shotgun (WGS) entry which is preliminary data.</text>
</comment>
<organism evidence="2 3">
    <name type="scientific">Phoxinus phoxinus</name>
    <name type="common">Eurasian minnow</name>
    <dbReference type="NCBI Taxonomy" id="58324"/>
    <lineage>
        <taxon>Eukaryota</taxon>
        <taxon>Metazoa</taxon>
        <taxon>Chordata</taxon>
        <taxon>Craniata</taxon>
        <taxon>Vertebrata</taxon>
        <taxon>Euteleostomi</taxon>
        <taxon>Actinopterygii</taxon>
        <taxon>Neopterygii</taxon>
        <taxon>Teleostei</taxon>
        <taxon>Ostariophysi</taxon>
        <taxon>Cypriniformes</taxon>
        <taxon>Leuciscidae</taxon>
        <taxon>Phoxininae</taxon>
        <taxon>Phoxinus</taxon>
    </lineage>
</organism>
<feature type="region of interest" description="Disordered" evidence="1">
    <location>
        <begin position="38"/>
        <end position="157"/>
    </location>
</feature>